<dbReference type="Pfam" id="PF14559">
    <property type="entry name" value="TPR_19"/>
    <property type="match status" value="4"/>
</dbReference>
<evidence type="ECO:0000256" key="1">
    <source>
        <dbReference type="ARBA" id="ARBA00022737"/>
    </source>
</evidence>
<dbReference type="RefSeq" id="WP_201073923.1">
    <property type="nucleotide sequence ID" value="NZ_CP067420.1"/>
</dbReference>
<protein>
    <submittedName>
        <fullName evidence="4">PEP-CTERM system TPR-repeat protein PrsT</fullName>
    </submittedName>
</protein>
<dbReference type="SUPFAM" id="SSF48452">
    <property type="entry name" value="TPR-like"/>
    <property type="match status" value="5"/>
</dbReference>
<dbReference type="InterPro" id="IPR014266">
    <property type="entry name" value="PEP-CTERM_TPR_PrsT"/>
</dbReference>
<sequence length="935" mass="101116">MKTHPPTKTRHGMRRTLGRLMAAAPIAVLGAALGASLGAGFTPAHADTQRSQGFYQDAIRQYEAGNAGAAVIQLRNALQQDGGNLEARLLLGEMYLRTGDPVSAEKELRRVFDGRRDDAVELLLAQSLMLQRRFGDVFEVLSPQGATPEATRAKLVLTGQAYIGTGQIDDAETMFRTALDGAPDAVDAKLGLARVEALRNDLDSASTLVEEVLRTDPDSLEGLLLSSEIDLVRQRTDNALAALNRAGSIAPDDPRVLLPRARVRLQTGLVDEAEKDVARVLQRSPRDVTARYLKASIQMIRGDANGARETFLPIEGALADYTPALLLNALIKFNTGQYAQAEAALNRFSAAMPDHTGARRMLAATHLRTENPLSAVEVLKPLVAAHPEDLTARQMLAGAYLRLGEFDQATAIYRDLATVRDRQTALRARSTLGLLQAAGDQSQDLPPEKRQQAALVLDYIRNGEFRRAHEAVAAMRQGEPDNPLLASLDAAVYMAEGDLGAARSKLEDARRMDPEMAELIGNLNAVDVRMGNLEAVEKRLRDDAAANPRDEQPALRLAQFLARGQRPDEAIAVLEGAAAAQQDSISVRRALAELYARRDDKAKLQAVAAQLRQIGAGRPEGLAAAAAVYRAADEPGKAADALRDYVRARPDDTEAQVALAQNLMAAGRQTEAKPVLEGIKAKDPASPVATLGLIDLALAADDAEGALELADGLAQADPVAAAQLRSNVLIRTNRPADALTSLEQAMQRTPDRRLAMALFEVRRNQGQVDRSIAGLEDWVRDNPDDTSVRTVLADTYLTLQNLKQAETHYDVLVRNRPNDPMLLNNAAWLKHELDRPEALELARQAYAAAPNSPEIADTLGWILVQAGETGEGLNLLRRAAAIAPDNRDIQYHLAYALNASGAKDEATAILEKLTQGDQAFQARDDAAELLASIRR</sequence>
<keyword evidence="1" id="KW-0677">Repeat</keyword>
<dbReference type="InterPro" id="IPR051012">
    <property type="entry name" value="CellSynth/LPSAsmb/PSIAsmb"/>
</dbReference>
<name>A0ABX7B6E2_9PROT</name>
<proteinExistence type="predicted"/>
<dbReference type="InterPro" id="IPR019734">
    <property type="entry name" value="TPR_rpt"/>
</dbReference>
<dbReference type="SMART" id="SM00028">
    <property type="entry name" value="TPR"/>
    <property type="match status" value="11"/>
</dbReference>
<evidence type="ECO:0000313" key="4">
    <source>
        <dbReference type="EMBL" id="QQP88681.1"/>
    </source>
</evidence>
<dbReference type="PANTHER" id="PTHR45586">
    <property type="entry name" value="TPR REPEAT-CONTAINING PROTEIN PA4667"/>
    <property type="match status" value="1"/>
</dbReference>
<feature type="chain" id="PRO_5047073754" evidence="3">
    <location>
        <begin position="47"/>
        <end position="935"/>
    </location>
</feature>
<evidence type="ECO:0000313" key="5">
    <source>
        <dbReference type="Proteomes" id="UP000595197"/>
    </source>
</evidence>
<dbReference type="Proteomes" id="UP000595197">
    <property type="component" value="Chromosome"/>
</dbReference>
<evidence type="ECO:0000256" key="2">
    <source>
        <dbReference type="ARBA" id="ARBA00022803"/>
    </source>
</evidence>
<keyword evidence="5" id="KW-1185">Reference proteome</keyword>
<dbReference type="PANTHER" id="PTHR45586:SF1">
    <property type="entry name" value="LIPOPOLYSACCHARIDE ASSEMBLY PROTEIN B"/>
    <property type="match status" value="1"/>
</dbReference>
<feature type="signal peptide" evidence="3">
    <location>
        <begin position="1"/>
        <end position="46"/>
    </location>
</feature>
<reference evidence="4" key="1">
    <citation type="submission" date="2021-02" db="EMBL/GenBank/DDBJ databases">
        <title>Skermanella TT6 skin isolate.</title>
        <authorList>
            <person name="Lee K."/>
            <person name="Ganzorig M."/>
        </authorList>
    </citation>
    <scope>NUCLEOTIDE SEQUENCE</scope>
    <source>
        <strain evidence="4">TT6</strain>
    </source>
</reference>
<gene>
    <name evidence="4" type="primary">prsT</name>
    <name evidence="4" type="ORF">IGS68_22080</name>
</gene>
<dbReference type="Pfam" id="PF12895">
    <property type="entry name" value="ANAPC3"/>
    <property type="match status" value="1"/>
</dbReference>
<keyword evidence="3" id="KW-0732">Signal</keyword>
<dbReference type="NCBIfam" id="TIGR02917">
    <property type="entry name" value="PEP_TPR_lipo"/>
    <property type="match status" value="1"/>
</dbReference>
<dbReference type="Gene3D" id="1.25.40.10">
    <property type="entry name" value="Tetratricopeptide repeat domain"/>
    <property type="match status" value="6"/>
</dbReference>
<dbReference type="InterPro" id="IPR011990">
    <property type="entry name" value="TPR-like_helical_dom_sf"/>
</dbReference>
<evidence type="ECO:0000256" key="3">
    <source>
        <dbReference type="SAM" id="SignalP"/>
    </source>
</evidence>
<dbReference type="EMBL" id="CP067420">
    <property type="protein sequence ID" value="QQP88681.1"/>
    <property type="molecule type" value="Genomic_DNA"/>
</dbReference>
<dbReference type="Pfam" id="PF13432">
    <property type="entry name" value="TPR_16"/>
    <property type="match status" value="1"/>
</dbReference>
<accession>A0ABX7B6E2</accession>
<keyword evidence="2" id="KW-0802">TPR repeat</keyword>
<organism evidence="4 5">
    <name type="scientific">Skermanella cutis</name>
    <dbReference type="NCBI Taxonomy" id="2775420"/>
    <lineage>
        <taxon>Bacteria</taxon>
        <taxon>Pseudomonadati</taxon>
        <taxon>Pseudomonadota</taxon>
        <taxon>Alphaproteobacteria</taxon>
        <taxon>Rhodospirillales</taxon>
        <taxon>Azospirillaceae</taxon>
        <taxon>Skermanella</taxon>
    </lineage>
</organism>